<feature type="transmembrane region" description="Helical" evidence="2">
    <location>
        <begin position="257"/>
        <end position="275"/>
    </location>
</feature>
<reference evidence="3 4" key="1">
    <citation type="submission" date="2019-06" db="EMBL/GenBank/DDBJ databases">
        <title>Genomic Encyclopedia of Archaeal and Bacterial Type Strains, Phase II (KMG-II): from individual species to whole genera.</title>
        <authorList>
            <person name="Goeker M."/>
        </authorList>
    </citation>
    <scope>NUCLEOTIDE SEQUENCE [LARGE SCALE GENOMIC DNA]</scope>
    <source>
        <strain evidence="3 4">DSM 7270</strain>
    </source>
</reference>
<evidence type="ECO:0000256" key="2">
    <source>
        <dbReference type="SAM" id="Phobius"/>
    </source>
</evidence>
<evidence type="ECO:0000313" key="3">
    <source>
        <dbReference type="EMBL" id="TQN03995.1"/>
    </source>
</evidence>
<dbReference type="AlphaFoldDB" id="A0A543L9E6"/>
<accession>A0A543L9E6</accession>
<keyword evidence="2" id="KW-0472">Membrane</keyword>
<dbReference type="EMBL" id="VFPV01000002">
    <property type="protein sequence ID" value="TQN03995.1"/>
    <property type="molecule type" value="Genomic_DNA"/>
</dbReference>
<keyword evidence="1" id="KW-0175">Coiled coil</keyword>
<evidence type="ECO:0000313" key="4">
    <source>
        <dbReference type="Proteomes" id="UP000316993"/>
    </source>
</evidence>
<feature type="coiled-coil region" evidence="1">
    <location>
        <begin position="191"/>
        <end position="218"/>
    </location>
</feature>
<feature type="transmembrane region" description="Helical" evidence="2">
    <location>
        <begin position="327"/>
        <end position="348"/>
    </location>
</feature>
<name>A0A543L9E6_9BURK</name>
<dbReference type="Proteomes" id="UP000316993">
    <property type="component" value="Unassembled WGS sequence"/>
</dbReference>
<comment type="caution">
    <text evidence="3">The sequence shown here is derived from an EMBL/GenBank/DDBJ whole genome shotgun (WGS) entry which is preliminary data.</text>
</comment>
<sequence>MPNQLYKIPRVTDVQIVHALTKLGKEFGDFDVSANAMQHGLGSVRFPGEPALPAWQQVIALNSELIDHFTAGIVGISVTYYRGGSTGDPVQKSPVLDDLFIDLNGVDPGRLKAAAAVLAAFRPVSVPKSAKASEAVLAQQAIQESTFARLQKQLEELFAQTIQVRQQLDDSVRQKTEELEAAFLAKQHAADEEINRRQADLQERHDELQRRAQELDDSDNTFARRKIRDGMLNDVTERVKNFDVSNATRNARRPVEWGMRSLIFLFILLMAWTGFELFTSRAAQTSIEAAVTHIREAASPAASPASSVSANLGLATSMLHDASTERIALWIRFSLLTIGLVGAILYYIRWQSRWAEQFAATENSLKQFHLDVNRTNWVVETCLEWRKESDSAIPLSLAGR</sequence>
<organism evidence="3 4">
    <name type="scientific">Acidovorax temperans</name>
    <dbReference type="NCBI Taxonomy" id="80878"/>
    <lineage>
        <taxon>Bacteria</taxon>
        <taxon>Pseudomonadati</taxon>
        <taxon>Pseudomonadota</taxon>
        <taxon>Betaproteobacteria</taxon>
        <taxon>Burkholderiales</taxon>
        <taxon>Comamonadaceae</taxon>
        <taxon>Acidovorax</taxon>
    </lineage>
</organism>
<keyword evidence="2" id="KW-0812">Transmembrane</keyword>
<keyword evidence="2" id="KW-1133">Transmembrane helix</keyword>
<evidence type="ECO:0000256" key="1">
    <source>
        <dbReference type="SAM" id="Coils"/>
    </source>
</evidence>
<proteinExistence type="predicted"/>
<protein>
    <submittedName>
        <fullName evidence="3">Uncharacterized protein</fullName>
    </submittedName>
</protein>
<gene>
    <name evidence="3" type="ORF">BDD18_2698</name>
</gene>